<name>R0I4V3_EXST2</name>
<evidence type="ECO:0000313" key="2">
    <source>
        <dbReference type="EMBL" id="EOA80685.1"/>
    </source>
</evidence>
<dbReference type="HOGENOM" id="CLU_1262207_0_0_1"/>
<dbReference type="OrthoDB" id="152248at2759"/>
<dbReference type="GeneID" id="19404039"/>
<keyword evidence="3" id="KW-1185">Reference proteome</keyword>
<feature type="chain" id="PRO_5004342137" evidence="1">
    <location>
        <begin position="20"/>
        <end position="219"/>
    </location>
</feature>
<reference evidence="2 3" key="2">
    <citation type="journal article" date="2013" name="PLoS Genet.">
        <title>Comparative genome structure, secondary metabolite, and effector coding capacity across Cochliobolus pathogens.</title>
        <authorList>
            <person name="Condon B.J."/>
            <person name="Leng Y."/>
            <person name="Wu D."/>
            <person name="Bushley K.E."/>
            <person name="Ohm R.A."/>
            <person name="Otillar R."/>
            <person name="Martin J."/>
            <person name="Schackwitz W."/>
            <person name="Grimwood J."/>
            <person name="MohdZainudin N."/>
            <person name="Xue C."/>
            <person name="Wang R."/>
            <person name="Manning V.A."/>
            <person name="Dhillon B."/>
            <person name="Tu Z.J."/>
            <person name="Steffenson B.J."/>
            <person name="Salamov A."/>
            <person name="Sun H."/>
            <person name="Lowry S."/>
            <person name="LaButti K."/>
            <person name="Han J."/>
            <person name="Copeland A."/>
            <person name="Lindquist E."/>
            <person name="Barry K."/>
            <person name="Schmutz J."/>
            <person name="Baker S.E."/>
            <person name="Ciuffetti L.M."/>
            <person name="Grigoriev I.V."/>
            <person name="Zhong S."/>
            <person name="Turgeon B.G."/>
        </authorList>
    </citation>
    <scope>NUCLEOTIDE SEQUENCE [LARGE SCALE GENOMIC DNA]</scope>
    <source>
        <strain evidence="3">28A</strain>
    </source>
</reference>
<dbReference type="RefSeq" id="XP_008031233.1">
    <property type="nucleotide sequence ID" value="XM_008033042.1"/>
</dbReference>
<evidence type="ECO:0000256" key="1">
    <source>
        <dbReference type="SAM" id="SignalP"/>
    </source>
</evidence>
<dbReference type="STRING" id="671987.R0I4V3"/>
<sequence length="219" mass="22903">MCFLTFFLLFALLAALASAVPAAVSQAAPTVPPAGGVSLVSLEVTLDGSSGCRPGTVSALLASDYSAITLLFDQFSAADGPKAGNAKKRAFCRVSIGMAAPGWAFDVTSADFRGYVLLEKGVNATIESRWKWVLDGQDLKGKGNIQKIVQGPFEEDFLLHKDGESSVSEGTICQRKDAKIQISLSATVDAGTSGKNGYVQGSSADAAFGQILNISWKKC</sequence>
<gene>
    <name evidence="2" type="ORF">SETTUDRAFT_35612</name>
</gene>
<reference evidence="2 3" key="1">
    <citation type="journal article" date="2012" name="PLoS Pathog.">
        <title>Diverse lifestyles and strategies of plant pathogenesis encoded in the genomes of eighteen Dothideomycetes fungi.</title>
        <authorList>
            <person name="Ohm R.A."/>
            <person name="Feau N."/>
            <person name="Henrissat B."/>
            <person name="Schoch C.L."/>
            <person name="Horwitz B.A."/>
            <person name="Barry K.W."/>
            <person name="Condon B.J."/>
            <person name="Copeland A.C."/>
            <person name="Dhillon B."/>
            <person name="Glaser F."/>
            <person name="Hesse C.N."/>
            <person name="Kosti I."/>
            <person name="LaButti K."/>
            <person name="Lindquist E.A."/>
            <person name="Lucas S."/>
            <person name="Salamov A.A."/>
            <person name="Bradshaw R.E."/>
            <person name="Ciuffetti L."/>
            <person name="Hamelin R.C."/>
            <person name="Kema G.H.J."/>
            <person name="Lawrence C."/>
            <person name="Scott J.A."/>
            <person name="Spatafora J.W."/>
            <person name="Turgeon B.G."/>
            <person name="de Wit P.J.G.M."/>
            <person name="Zhong S."/>
            <person name="Goodwin S.B."/>
            <person name="Grigoriev I.V."/>
        </authorList>
    </citation>
    <scope>NUCLEOTIDE SEQUENCE [LARGE SCALE GENOMIC DNA]</scope>
    <source>
        <strain evidence="3">28A</strain>
    </source>
</reference>
<accession>R0I4V3</accession>
<protein>
    <submittedName>
        <fullName evidence="2">Uncharacterized protein</fullName>
    </submittedName>
</protein>
<evidence type="ECO:0000313" key="3">
    <source>
        <dbReference type="Proteomes" id="UP000016935"/>
    </source>
</evidence>
<dbReference type="InterPro" id="IPR025649">
    <property type="entry name" value="DUF4360"/>
</dbReference>
<dbReference type="eggNOG" id="ENOG502T658">
    <property type="taxonomic scope" value="Eukaryota"/>
</dbReference>
<dbReference type="PANTHER" id="PTHR38847">
    <property type="match status" value="1"/>
</dbReference>
<keyword evidence="1" id="KW-0732">Signal</keyword>
<proteinExistence type="predicted"/>
<dbReference type="PANTHER" id="PTHR38847:SF1">
    <property type="entry name" value="PSEUDOURIDINE SYNTHASE RSUA_RLUA-LIKE DOMAIN-CONTAINING PROTEIN"/>
    <property type="match status" value="1"/>
</dbReference>
<dbReference type="AlphaFoldDB" id="R0I4V3"/>
<dbReference type="Proteomes" id="UP000016935">
    <property type="component" value="Unassembled WGS sequence"/>
</dbReference>
<feature type="signal peptide" evidence="1">
    <location>
        <begin position="1"/>
        <end position="19"/>
    </location>
</feature>
<dbReference type="Pfam" id="PF14273">
    <property type="entry name" value="DUF4360"/>
    <property type="match status" value="1"/>
</dbReference>
<dbReference type="EMBL" id="KB908877">
    <property type="protein sequence ID" value="EOA80685.1"/>
    <property type="molecule type" value="Genomic_DNA"/>
</dbReference>
<organism evidence="2 3">
    <name type="scientific">Exserohilum turcicum (strain 28A)</name>
    <name type="common">Northern leaf blight fungus</name>
    <name type="synonym">Setosphaeria turcica</name>
    <dbReference type="NCBI Taxonomy" id="671987"/>
    <lineage>
        <taxon>Eukaryota</taxon>
        <taxon>Fungi</taxon>
        <taxon>Dikarya</taxon>
        <taxon>Ascomycota</taxon>
        <taxon>Pezizomycotina</taxon>
        <taxon>Dothideomycetes</taxon>
        <taxon>Pleosporomycetidae</taxon>
        <taxon>Pleosporales</taxon>
        <taxon>Pleosporineae</taxon>
        <taxon>Pleosporaceae</taxon>
        <taxon>Exserohilum</taxon>
    </lineage>
</organism>